<dbReference type="EMBL" id="VSRR010097360">
    <property type="protein sequence ID" value="MPC94120.1"/>
    <property type="molecule type" value="Genomic_DNA"/>
</dbReference>
<comment type="caution">
    <text evidence="1">The sequence shown here is derived from an EMBL/GenBank/DDBJ whole genome shotgun (WGS) entry which is preliminary data.</text>
</comment>
<gene>
    <name evidence="1" type="ORF">E2C01_089272</name>
</gene>
<evidence type="ECO:0000313" key="1">
    <source>
        <dbReference type="EMBL" id="MPC94120.1"/>
    </source>
</evidence>
<name>A0A5B7JBH0_PORTR</name>
<dbReference type="AlphaFoldDB" id="A0A5B7JBH0"/>
<accession>A0A5B7JBH0</accession>
<dbReference type="Proteomes" id="UP000324222">
    <property type="component" value="Unassembled WGS sequence"/>
</dbReference>
<reference evidence="1 2" key="1">
    <citation type="submission" date="2019-05" db="EMBL/GenBank/DDBJ databases">
        <title>Another draft genome of Portunus trituberculatus and its Hox gene families provides insights of decapod evolution.</title>
        <authorList>
            <person name="Jeong J.-H."/>
            <person name="Song I."/>
            <person name="Kim S."/>
            <person name="Choi T."/>
            <person name="Kim D."/>
            <person name="Ryu S."/>
            <person name="Kim W."/>
        </authorList>
    </citation>
    <scope>NUCLEOTIDE SEQUENCE [LARGE SCALE GENOMIC DNA]</scope>
    <source>
        <tissue evidence="1">Muscle</tissue>
    </source>
</reference>
<sequence>MFVSKKILKCSLAVPSASRQLADLIVGTRVSLRTLRAVLVWVSGCLVAAVPRVSPVAAPGPCDAQVAACVGGLCRPPQGPSRR</sequence>
<organism evidence="1 2">
    <name type="scientific">Portunus trituberculatus</name>
    <name type="common">Swimming crab</name>
    <name type="synonym">Neptunus trituberculatus</name>
    <dbReference type="NCBI Taxonomy" id="210409"/>
    <lineage>
        <taxon>Eukaryota</taxon>
        <taxon>Metazoa</taxon>
        <taxon>Ecdysozoa</taxon>
        <taxon>Arthropoda</taxon>
        <taxon>Crustacea</taxon>
        <taxon>Multicrustacea</taxon>
        <taxon>Malacostraca</taxon>
        <taxon>Eumalacostraca</taxon>
        <taxon>Eucarida</taxon>
        <taxon>Decapoda</taxon>
        <taxon>Pleocyemata</taxon>
        <taxon>Brachyura</taxon>
        <taxon>Eubrachyura</taxon>
        <taxon>Portunoidea</taxon>
        <taxon>Portunidae</taxon>
        <taxon>Portuninae</taxon>
        <taxon>Portunus</taxon>
    </lineage>
</organism>
<evidence type="ECO:0000313" key="2">
    <source>
        <dbReference type="Proteomes" id="UP000324222"/>
    </source>
</evidence>
<keyword evidence="2" id="KW-1185">Reference proteome</keyword>
<proteinExistence type="predicted"/>
<protein>
    <submittedName>
        <fullName evidence="1">Uncharacterized protein</fullName>
    </submittedName>
</protein>